<comment type="caution">
    <text evidence="2">The sequence shown here is derived from an EMBL/GenBank/DDBJ whole genome shotgun (WGS) entry which is preliminary data.</text>
</comment>
<feature type="transmembrane region" description="Helical" evidence="1">
    <location>
        <begin position="59"/>
        <end position="77"/>
    </location>
</feature>
<evidence type="ECO:0000313" key="2">
    <source>
        <dbReference type="EMBL" id="CAI3973429.1"/>
    </source>
</evidence>
<dbReference type="AlphaFoldDB" id="A0A9P1FE02"/>
<reference evidence="3 4" key="2">
    <citation type="submission" date="2024-05" db="EMBL/GenBank/DDBJ databases">
        <authorList>
            <person name="Chen Y."/>
            <person name="Shah S."/>
            <person name="Dougan E. K."/>
            <person name="Thang M."/>
            <person name="Chan C."/>
        </authorList>
    </citation>
    <scope>NUCLEOTIDE SEQUENCE [LARGE SCALE GENOMIC DNA]</scope>
</reference>
<keyword evidence="4" id="KW-1185">Reference proteome</keyword>
<evidence type="ECO:0000313" key="3">
    <source>
        <dbReference type="EMBL" id="CAL4760741.1"/>
    </source>
</evidence>
<accession>A0A9P1FE02</accession>
<dbReference type="EMBL" id="CAMXCT030000074">
    <property type="protein sequence ID" value="CAL4760741.1"/>
    <property type="molecule type" value="Genomic_DNA"/>
</dbReference>
<sequence>MTSSGDFSLYSYDCFCDGDQWQYQYVFHAESVHPWSSPSLSRVNSVPDLLELLSGDKEATTKFVVGIIALLAGNLIAKGQLAELLSFIVFFLAVGVLQWPLAAKSAAGLLVCYFLSSLHDGVSLEWAAFVTENEAIVNVTDMFNEQVMIGEKLMEGGLDQVWYITDDNLPSDIKATKGSSFDDVSWIVGLSRVDRENFLIVDIHLGPEKVKEHEPGTKESVLINTCEKAGQVLIDQDQIGADRRRSQYREQSVHVACSEMIWTCRRDKLEDESGKNVEHWSEWGVDKGNNRPATAEVFLPFGQNIPRWKLATRSHCPRICTSVLALKGFNQGSHD</sequence>
<gene>
    <name evidence="2" type="ORF">C1SCF055_LOCUS1936</name>
</gene>
<dbReference type="EMBL" id="CAMXCT020000074">
    <property type="protein sequence ID" value="CAL1126804.1"/>
    <property type="molecule type" value="Genomic_DNA"/>
</dbReference>
<protein>
    <submittedName>
        <fullName evidence="2">Uncharacterized protein</fullName>
    </submittedName>
</protein>
<evidence type="ECO:0000256" key="1">
    <source>
        <dbReference type="SAM" id="Phobius"/>
    </source>
</evidence>
<keyword evidence="1" id="KW-0472">Membrane</keyword>
<keyword evidence="1" id="KW-0812">Transmembrane</keyword>
<feature type="transmembrane region" description="Helical" evidence="1">
    <location>
        <begin position="84"/>
        <end position="102"/>
    </location>
</feature>
<dbReference type="Proteomes" id="UP001152797">
    <property type="component" value="Unassembled WGS sequence"/>
</dbReference>
<organism evidence="2">
    <name type="scientific">Cladocopium goreaui</name>
    <dbReference type="NCBI Taxonomy" id="2562237"/>
    <lineage>
        <taxon>Eukaryota</taxon>
        <taxon>Sar</taxon>
        <taxon>Alveolata</taxon>
        <taxon>Dinophyceae</taxon>
        <taxon>Suessiales</taxon>
        <taxon>Symbiodiniaceae</taxon>
        <taxon>Cladocopium</taxon>
    </lineage>
</organism>
<evidence type="ECO:0000313" key="4">
    <source>
        <dbReference type="Proteomes" id="UP001152797"/>
    </source>
</evidence>
<name>A0A9P1FE02_9DINO</name>
<proteinExistence type="predicted"/>
<dbReference type="OrthoDB" id="426176at2759"/>
<reference evidence="2" key="1">
    <citation type="submission" date="2022-10" db="EMBL/GenBank/DDBJ databases">
        <authorList>
            <person name="Chen Y."/>
            <person name="Dougan E. K."/>
            <person name="Chan C."/>
            <person name="Rhodes N."/>
            <person name="Thang M."/>
        </authorList>
    </citation>
    <scope>NUCLEOTIDE SEQUENCE</scope>
</reference>
<dbReference type="EMBL" id="CAMXCT010000074">
    <property type="protein sequence ID" value="CAI3973429.1"/>
    <property type="molecule type" value="Genomic_DNA"/>
</dbReference>
<keyword evidence="1" id="KW-1133">Transmembrane helix</keyword>